<protein>
    <submittedName>
        <fullName evidence="1">Hypothetical_protein</fullName>
    </submittedName>
</protein>
<keyword evidence="2" id="KW-1185">Reference proteome</keyword>
<dbReference type="EMBL" id="CAXDID020000137">
    <property type="protein sequence ID" value="CAL6037490.1"/>
    <property type="molecule type" value="Genomic_DNA"/>
</dbReference>
<reference evidence="1 2" key="1">
    <citation type="submission" date="2024-07" db="EMBL/GenBank/DDBJ databases">
        <authorList>
            <person name="Akdeniz Z."/>
        </authorList>
    </citation>
    <scope>NUCLEOTIDE SEQUENCE [LARGE SCALE GENOMIC DNA]</scope>
</reference>
<sequence length="428" mass="49491">MCYSVRSNSACVKLFQSTIQLDKFQLSFSIDAFNKLQLFQAEVYNFVMFPNKAEFNLVQFSKIRVSRTDILTSSQCNIIDLFPVMCYSVRSNSACVKLFQSTIQLDKFQLSFSIDAFNKLQLFQAEVYNSVMFPNKAEFNLVQFSKIRVSRTDILTSSQCNIIDLFPVMCYSVRSNSACVKLFQSTIQLDKFQLSFSIDAFNKLQLFQAEVYNFVMFPNKAEFNLVQFSKIRVSRTDILTSSQCNIIDLFPVMCYSVRSNSACVKLFQSTIQLDKFQLSFSIDAFNKLQLFQAEVYNSVMFPNKAEFNLVQFSKIRVSRTDILTSSQCNIIDLFPVMCYSVRSNSACVKLFQSTIQLDKFQLSFSIDAFNKLQLFQAEVYNSVMFPNKDVSYLVKLIQIVPFNKYPSLHTHYEPLKIKLSVQIQELFD</sequence>
<proteinExistence type="predicted"/>
<accession>A0ABP1JFZ3</accession>
<dbReference type="Proteomes" id="UP001642409">
    <property type="component" value="Unassembled WGS sequence"/>
</dbReference>
<comment type="caution">
    <text evidence="1">The sequence shown here is derived from an EMBL/GenBank/DDBJ whole genome shotgun (WGS) entry which is preliminary data.</text>
</comment>
<gene>
    <name evidence="1" type="ORF">HINF_LOCUS36911</name>
</gene>
<organism evidence="1 2">
    <name type="scientific">Hexamita inflata</name>
    <dbReference type="NCBI Taxonomy" id="28002"/>
    <lineage>
        <taxon>Eukaryota</taxon>
        <taxon>Metamonada</taxon>
        <taxon>Diplomonadida</taxon>
        <taxon>Hexamitidae</taxon>
        <taxon>Hexamitinae</taxon>
        <taxon>Hexamita</taxon>
    </lineage>
</organism>
<evidence type="ECO:0000313" key="2">
    <source>
        <dbReference type="Proteomes" id="UP001642409"/>
    </source>
</evidence>
<evidence type="ECO:0000313" key="1">
    <source>
        <dbReference type="EMBL" id="CAL6037490.1"/>
    </source>
</evidence>
<name>A0ABP1JFZ3_9EUKA</name>